<protein>
    <submittedName>
        <fullName evidence="1">Uncharacterized protein</fullName>
    </submittedName>
</protein>
<name>A0AAD7S2M6_9TELE</name>
<keyword evidence="2" id="KW-1185">Reference proteome</keyword>
<reference evidence="1" key="1">
    <citation type="journal article" date="2023" name="Science">
        <title>Genome structures resolve the early diversification of teleost fishes.</title>
        <authorList>
            <person name="Parey E."/>
            <person name="Louis A."/>
            <person name="Montfort J."/>
            <person name="Bouchez O."/>
            <person name="Roques C."/>
            <person name="Iampietro C."/>
            <person name="Lluch J."/>
            <person name="Castinel A."/>
            <person name="Donnadieu C."/>
            <person name="Desvignes T."/>
            <person name="Floi Bucao C."/>
            <person name="Jouanno E."/>
            <person name="Wen M."/>
            <person name="Mejri S."/>
            <person name="Dirks R."/>
            <person name="Jansen H."/>
            <person name="Henkel C."/>
            <person name="Chen W.J."/>
            <person name="Zahm M."/>
            <person name="Cabau C."/>
            <person name="Klopp C."/>
            <person name="Thompson A.W."/>
            <person name="Robinson-Rechavi M."/>
            <person name="Braasch I."/>
            <person name="Lecointre G."/>
            <person name="Bobe J."/>
            <person name="Postlethwait J.H."/>
            <person name="Berthelot C."/>
            <person name="Roest Crollius H."/>
            <person name="Guiguen Y."/>
        </authorList>
    </citation>
    <scope>NUCLEOTIDE SEQUENCE</scope>
    <source>
        <strain evidence="1">NC1722</strain>
    </source>
</reference>
<gene>
    <name evidence="1" type="ORF">AAFF_G00058400</name>
</gene>
<proteinExistence type="predicted"/>
<comment type="caution">
    <text evidence="1">The sequence shown here is derived from an EMBL/GenBank/DDBJ whole genome shotgun (WGS) entry which is preliminary data.</text>
</comment>
<dbReference type="EMBL" id="JAINUG010000135">
    <property type="protein sequence ID" value="KAJ8393621.1"/>
    <property type="molecule type" value="Genomic_DNA"/>
</dbReference>
<dbReference type="Proteomes" id="UP001221898">
    <property type="component" value="Unassembled WGS sequence"/>
</dbReference>
<accession>A0AAD7S2M6</accession>
<organism evidence="1 2">
    <name type="scientific">Aldrovandia affinis</name>
    <dbReference type="NCBI Taxonomy" id="143900"/>
    <lineage>
        <taxon>Eukaryota</taxon>
        <taxon>Metazoa</taxon>
        <taxon>Chordata</taxon>
        <taxon>Craniata</taxon>
        <taxon>Vertebrata</taxon>
        <taxon>Euteleostomi</taxon>
        <taxon>Actinopterygii</taxon>
        <taxon>Neopterygii</taxon>
        <taxon>Teleostei</taxon>
        <taxon>Notacanthiformes</taxon>
        <taxon>Halosauridae</taxon>
        <taxon>Aldrovandia</taxon>
    </lineage>
</organism>
<sequence>MVPDTEFLEGPLIIEQGRPQLSGLALTQFTTVITWTGFEQVKRGLANALHRVGRRLKGVKKRADTGVRHRISSRLKGVKAQLRRMGIPSPSWALHIFSQLLCATLTAKAPARPGPDTGGMYLECWDR</sequence>
<evidence type="ECO:0000313" key="1">
    <source>
        <dbReference type="EMBL" id="KAJ8393621.1"/>
    </source>
</evidence>
<evidence type="ECO:0000313" key="2">
    <source>
        <dbReference type="Proteomes" id="UP001221898"/>
    </source>
</evidence>
<dbReference type="AlphaFoldDB" id="A0AAD7S2M6"/>